<dbReference type="AlphaFoldDB" id="S5MJC7"/>
<reference evidence="1 2" key="1">
    <citation type="journal article" date="2013" name="Genome Biol. Evol.">
        <title>Comparison of metabolic capacities and inference of gene content evolution in mosquito-associated Spiroplasma diminutum and S. taiwanense.</title>
        <authorList>
            <person name="Lo W.S."/>
            <person name="Ku C."/>
            <person name="Chen L.L."/>
            <person name="Chang T.H."/>
            <person name="Kuo C.H."/>
        </authorList>
    </citation>
    <scope>NUCLEOTIDE SEQUENCE [LARGE SCALE GENOMIC DNA]</scope>
    <source>
        <strain evidence="1">CUAS-1</strain>
    </source>
</reference>
<keyword evidence="2" id="KW-1185">Reference proteome</keyword>
<dbReference type="STRING" id="1276221.SDIMI_v3c03760"/>
<dbReference type="HOGENOM" id="CLU_1199189_0_0_14"/>
<dbReference type="KEGG" id="sdi:SDIMI_v3c03760"/>
<protein>
    <submittedName>
        <fullName evidence="1">Uncharacterized protein</fullName>
    </submittedName>
</protein>
<dbReference type="PATRIC" id="fig|1276221.3.peg.373"/>
<organism evidence="1 2">
    <name type="scientific">Spiroplasma diminutum CUAS-1</name>
    <dbReference type="NCBI Taxonomy" id="1276221"/>
    <lineage>
        <taxon>Bacteria</taxon>
        <taxon>Bacillati</taxon>
        <taxon>Mycoplasmatota</taxon>
        <taxon>Mollicutes</taxon>
        <taxon>Entomoplasmatales</taxon>
        <taxon>Spiroplasmataceae</taxon>
        <taxon>Spiroplasma</taxon>
    </lineage>
</organism>
<evidence type="ECO:0000313" key="2">
    <source>
        <dbReference type="Proteomes" id="UP000014983"/>
    </source>
</evidence>
<proteinExistence type="predicted"/>
<sequence>MLGKYDFEEKYIKDILMFYEPILHTISVLLEDEKGELKRNNLLDKEFENMFKFFKNMEFLDQFNEAKDIVNFYYEHFRNKLIVLNKQEIVDRHKFWPNIISLHEMTNLLDKWIKISFDNVKVKKNVLTISECLEDLKNLITDYSKSLKLIEKNLFFNDQIYELLELFNNSYKFKVIENSSEIILSIIEEENIDKDFIHNIFEKDSEEYWNVFNILIRISMLSGFAVHLEELK</sequence>
<name>S5MJC7_9MOLU</name>
<dbReference type="InParanoid" id="S5MJC7"/>
<accession>S5MJC7</accession>
<gene>
    <name evidence="1" type="ORF">SDIMI_v3c03760</name>
</gene>
<evidence type="ECO:0000313" key="1">
    <source>
        <dbReference type="EMBL" id="AGR42080.1"/>
    </source>
</evidence>
<dbReference type="OrthoDB" id="389326at2"/>
<dbReference type="EMBL" id="CP005076">
    <property type="protein sequence ID" value="AGR42080.1"/>
    <property type="molecule type" value="Genomic_DNA"/>
</dbReference>
<dbReference type="Proteomes" id="UP000014983">
    <property type="component" value="Chromosome"/>
</dbReference>
<dbReference type="RefSeq" id="WP_020836313.1">
    <property type="nucleotide sequence ID" value="NC_021833.1"/>
</dbReference>